<dbReference type="AlphaFoldDB" id="X1I323"/>
<accession>X1I323</accession>
<evidence type="ECO:0000256" key="2">
    <source>
        <dbReference type="ARBA" id="ARBA00022679"/>
    </source>
</evidence>
<feature type="domain" description="Glycosyltransferase 2-like" evidence="3">
    <location>
        <begin position="7"/>
        <end position="67"/>
    </location>
</feature>
<dbReference type="Pfam" id="PF00535">
    <property type="entry name" value="Glycos_transf_2"/>
    <property type="match status" value="1"/>
</dbReference>
<dbReference type="GO" id="GO:0016757">
    <property type="term" value="F:glycosyltransferase activity"/>
    <property type="evidence" value="ECO:0007669"/>
    <property type="project" value="UniProtKB-KW"/>
</dbReference>
<comment type="caution">
    <text evidence="4">The sequence shown here is derived from an EMBL/GenBank/DDBJ whole genome shotgun (WGS) entry which is preliminary data.</text>
</comment>
<dbReference type="EMBL" id="BARU01033104">
    <property type="protein sequence ID" value="GAH63720.1"/>
    <property type="molecule type" value="Genomic_DNA"/>
</dbReference>
<protein>
    <recommendedName>
        <fullName evidence="3">Glycosyltransferase 2-like domain-containing protein</fullName>
    </recommendedName>
</protein>
<dbReference type="CDD" id="cd00761">
    <property type="entry name" value="Glyco_tranf_GTA_type"/>
    <property type="match status" value="1"/>
</dbReference>
<proteinExistence type="predicted"/>
<keyword evidence="2" id="KW-0808">Transferase</keyword>
<feature type="non-terminal residue" evidence="4">
    <location>
        <position position="92"/>
    </location>
</feature>
<sequence length="92" mass="10733">MKTKYVLITPAHNEEQLIEGLIKSVLAQTIPTQKWIIVDDASTDTTGEIIKRYAGQYDFITYLRLPREDETTYYDHRTKVVLNGYQAIKKLR</sequence>
<dbReference type="InterPro" id="IPR029044">
    <property type="entry name" value="Nucleotide-diphossugar_trans"/>
</dbReference>
<dbReference type="PANTHER" id="PTHR43630:SF1">
    <property type="entry name" value="POLY-BETA-1,6-N-ACETYL-D-GLUCOSAMINE SYNTHASE"/>
    <property type="match status" value="1"/>
</dbReference>
<reference evidence="4" key="1">
    <citation type="journal article" date="2014" name="Front. Microbiol.">
        <title>High frequency of phylogenetically diverse reductive dehalogenase-homologous genes in deep subseafloor sedimentary metagenomes.</title>
        <authorList>
            <person name="Kawai M."/>
            <person name="Futagami T."/>
            <person name="Toyoda A."/>
            <person name="Takaki Y."/>
            <person name="Nishi S."/>
            <person name="Hori S."/>
            <person name="Arai W."/>
            <person name="Tsubouchi T."/>
            <person name="Morono Y."/>
            <person name="Uchiyama I."/>
            <person name="Ito T."/>
            <person name="Fujiyama A."/>
            <person name="Inagaki F."/>
            <person name="Takami H."/>
        </authorList>
    </citation>
    <scope>NUCLEOTIDE SEQUENCE</scope>
    <source>
        <strain evidence="4">Expedition CK06-06</strain>
    </source>
</reference>
<dbReference type="PANTHER" id="PTHR43630">
    <property type="entry name" value="POLY-BETA-1,6-N-ACETYL-D-GLUCOSAMINE SYNTHASE"/>
    <property type="match status" value="1"/>
</dbReference>
<keyword evidence="1" id="KW-0328">Glycosyltransferase</keyword>
<dbReference type="InterPro" id="IPR001173">
    <property type="entry name" value="Glyco_trans_2-like"/>
</dbReference>
<dbReference type="Gene3D" id="3.90.550.10">
    <property type="entry name" value="Spore Coat Polysaccharide Biosynthesis Protein SpsA, Chain A"/>
    <property type="match status" value="1"/>
</dbReference>
<evidence type="ECO:0000259" key="3">
    <source>
        <dbReference type="Pfam" id="PF00535"/>
    </source>
</evidence>
<evidence type="ECO:0000313" key="4">
    <source>
        <dbReference type="EMBL" id="GAH63720.1"/>
    </source>
</evidence>
<name>X1I323_9ZZZZ</name>
<dbReference type="SUPFAM" id="SSF53448">
    <property type="entry name" value="Nucleotide-diphospho-sugar transferases"/>
    <property type="match status" value="1"/>
</dbReference>
<gene>
    <name evidence="4" type="ORF">S03H2_52126</name>
</gene>
<organism evidence="4">
    <name type="scientific">marine sediment metagenome</name>
    <dbReference type="NCBI Taxonomy" id="412755"/>
    <lineage>
        <taxon>unclassified sequences</taxon>
        <taxon>metagenomes</taxon>
        <taxon>ecological metagenomes</taxon>
    </lineage>
</organism>
<evidence type="ECO:0000256" key="1">
    <source>
        <dbReference type="ARBA" id="ARBA00022676"/>
    </source>
</evidence>